<name>A0A914VLM9_9BILA</name>
<sequence length="103" mass="10633">MSGVDTRFTAHSTRSAATSKASRAGLSAAQILSAANWSPGSTTFARFYLKPIQQGFSAAVLNSENAKKSHRSTRTGGGRNPHAAGVAHADAADDNELEDAESG</sequence>
<evidence type="ECO:0000256" key="1">
    <source>
        <dbReference type="SAM" id="MobiDB-lite"/>
    </source>
</evidence>
<dbReference type="Proteomes" id="UP000887566">
    <property type="component" value="Unplaced"/>
</dbReference>
<evidence type="ECO:0000313" key="3">
    <source>
        <dbReference type="WBParaSite" id="PSAMB.scaffold2127size25197.g16460.t1"/>
    </source>
</evidence>
<dbReference type="WBParaSite" id="PSAMB.scaffold2127size25197.g16460.t1">
    <property type="protein sequence ID" value="PSAMB.scaffold2127size25197.g16460.t1"/>
    <property type="gene ID" value="PSAMB.scaffold2127size25197.g16460"/>
</dbReference>
<dbReference type="AlphaFoldDB" id="A0A914VLM9"/>
<feature type="region of interest" description="Disordered" evidence="1">
    <location>
        <begin position="1"/>
        <end position="23"/>
    </location>
</feature>
<evidence type="ECO:0000313" key="2">
    <source>
        <dbReference type="Proteomes" id="UP000887566"/>
    </source>
</evidence>
<reference evidence="3" key="1">
    <citation type="submission" date="2022-11" db="UniProtKB">
        <authorList>
            <consortium name="WormBaseParasite"/>
        </authorList>
    </citation>
    <scope>IDENTIFICATION</scope>
</reference>
<feature type="region of interest" description="Disordered" evidence="1">
    <location>
        <begin position="62"/>
        <end position="103"/>
    </location>
</feature>
<feature type="compositionally biased region" description="Acidic residues" evidence="1">
    <location>
        <begin position="92"/>
        <end position="103"/>
    </location>
</feature>
<keyword evidence="2" id="KW-1185">Reference proteome</keyword>
<accession>A0A914VLM9</accession>
<proteinExistence type="predicted"/>
<organism evidence="2 3">
    <name type="scientific">Plectus sambesii</name>
    <dbReference type="NCBI Taxonomy" id="2011161"/>
    <lineage>
        <taxon>Eukaryota</taxon>
        <taxon>Metazoa</taxon>
        <taxon>Ecdysozoa</taxon>
        <taxon>Nematoda</taxon>
        <taxon>Chromadorea</taxon>
        <taxon>Plectida</taxon>
        <taxon>Plectina</taxon>
        <taxon>Plectoidea</taxon>
        <taxon>Plectidae</taxon>
        <taxon>Plectus</taxon>
    </lineage>
</organism>
<protein>
    <submittedName>
        <fullName evidence="3">Uncharacterized protein</fullName>
    </submittedName>
</protein>